<dbReference type="EMBL" id="MU118134">
    <property type="protein sequence ID" value="KAF9644522.1"/>
    <property type="molecule type" value="Genomic_DNA"/>
</dbReference>
<keyword evidence="2" id="KW-1185">Reference proteome</keyword>
<reference evidence="1" key="2">
    <citation type="journal article" date="2020" name="Nat. Commun.">
        <title>Large-scale genome sequencing of mycorrhizal fungi provides insights into the early evolution of symbiotic traits.</title>
        <authorList>
            <person name="Miyauchi S."/>
            <person name="Kiss E."/>
            <person name="Kuo A."/>
            <person name="Drula E."/>
            <person name="Kohler A."/>
            <person name="Sanchez-Garcia M."/>
            <person name="Morin E."/>
            <person name="Andreopoulos B."/>
            <person name="Barry K.W."/>
            <person name="Bonito G."/>
            <person name="Buee M."/>
            <person name="Carver A."/>
            <person name="Chen C."/>
            <person name="Cichocki N."/>
            <person name="Clum A."/>
            <person name="Culley D."/>
            <person name="Crous P.W."/>
            <person name="Fauchery L."/>
            <person name="Girlanda M."/>
            <person name="Hayes R.D."/>
            <person name="Keri Z."/>
            <person name="LaButti K."/>
            <person name="Lipzen A."/>
            <person name="Lombard V."/>
            <person name="Magnuson J."/>
            <person name="Maillard F."/>
            <person name="Murat C."/>
            <person name="Nolan M."/>
            <person name="Ohm R.A."/>
            <person name="Pangilinan J."/>
            <person name="Pereira M.F."/>
            <person name="Perotto S."/>
            <person name="Peter M."/>
            <person name="Pfister S."/>
            <person name="Riley R."/>
            <person name="Sitrit Y."/>
            <person name="Stielow J.B."/>
            <person name="Szollosi G."/>
            <person name="Zifcakova L."/>
            <person name="Stursova M."/>
            <person name="Spatafora J.W."/>
            <person name="Tedersoo L."/>
            <person name="Vaario L.M."/>
            <person name="Yamada A."/>
            <person name="Yan M."/>
            <person name="Wang P."/>
            <person name="Xu J."/>
            <person name="Bruns T."/>
            <person name="Baldrian P."/>
            <person name="Vilgalys R."/>
            <person name="Dunand C."/>
            <person name="Henrissat B."/>
            <person name="Grigoriev I.V."/>
            <person name="Hibbett D."/>
            <person name="Nagy L.G."/>
            <person name="Martin F.M."/>
        </authorList>
    </citation>
    <scope>NUCLEOTIDE SEQUENCE</scope>
    <source>
        <strain evidence="1">P2</strain>
    </source>
</reference>
<sequence length="255" mass="27981">PPPSPPLATLRGSPRYELAHTMPGHTQSISAGKFSPDGTLLASPGGELMKFWSPHTGQLVRNSTRHLKGLSDIAWSSNSVFLASAPDDTTIRIWTVDTAHPISSPRSNTKISYAFCVNYNSTPHKLLSSCCDGDTKIWDITKRKCPKTLHAHLYYVTTVRSNRDTGPIISSGGKCTFDSRIRNSATEQYPKTLAESHNAICQYVQFSPNSKYILSTAHDHAARLWDYQTSRCLKTYTGRQNSESCAAPCFGVTGG</sequence>
<accession>A0ACB6Z4T6</accession>
<proteinExistence type="predicted"/>
<feature type="non-terminal residue" evidence="1">
    <location>
        <position position="1"/>
    </location>
</feature>
<dbReference type="Proteomes" id="UP000886501">
    <property type="component" value="Unassembled WGS sequence"/>
</dbReference>
<comment type="caution">
    <text evidence="1">The sequence shown here is derived from an EMBL/GenBank/DDBJ whole genome shotgun (WGS) entry which is preliminary data.</text>
</comment>
<name>A0ACB6Z4T6_THEGA</name>
<organism evidence="1 2">
    <name type="scientific">Thelephora ganbajun</name>
    <name type="common">Ganba fungus</name>
    <dbReference type="NCBI Taxonomy" id="370292"/>
    <lineage>
        <taxon>Eukaryota</taxon>
        <taxon>Fungi</taxon>
        <taxon>Dikarya</taxon>
        <taxon>Basidiomycota</taxon>
        <taxon>Agaricomycotina</taxon>
        <taxon>Agaricomycetes</taxon>
        <taxon>Thelephorales</taxon>
        <taxon>Thelephoraceae</taxon>
        <taxon>Thelephora</taxon>
    </lineage>
</organism>
<protein>
    <submittedName>
        <fullName evidence="1">WD40 repeat-like protein</fullName>
    </submittedName>
</protein>
<evidence type="ECO:0000313" key="2">
    <source>
        <dbReference type="Proteomes" id="UP000886501"/>
    </source>
</evidence>
<gene>
    <name evidence="1" type="ORF">BDM02DRAFT_3102796</name>
</gene>
<reference evidence="1" key="1">
    <citation type="submission" date="2019-10" db="EMBL/GenBank/DDBJ databases">
        <authorList>
            <consortium name="DOE Joint Genome Institute"/>
            <person name="Kuo A."/>
            <person name="Miyauchi S."/>
            <person name="Kiss E."/>
            <person name="Drula E."/>
            <person name="Kohler A."/>
            <person name="Sanchez-Garcia M."/>
            <person name="Andreopoulos B."/>
            <person name="Barry K.W."/>
            <person name="Bonito G."/>
            <person name="Buee M."/>
            <person name="Carver A."/>
            <person name="Chen C."/>
            <person name="Cichocki N."/>
            <person name="Clum A."/>
            <person name="Culley D."/>
            <person name="Crous P.W."/>
            <person name="Fauchery L."/>
            <person name="Girlanda M."/>
            <person name="Hayes R."/>
            <person name="Keri Z."/>
            <person name="Labutti K."/>
            <person name="Lipzen A."/>
            <person name="Lombard V."/>
            <person name="Magnuson J."/>
            <person name="Maillard F."/>
            <person name="Morin E."/>
            <person name="Murat C."/>
            <person name="Nolan M."/>
            <person name="Ohm R."/>
            <person name="Pangilinan J."/>
            <person name="Pereira M."/>
            <person name="Perotto S."/>
            <person name="Peter M."/>
            <person name="Riley R."/>
            <person name="Sitrit Y."/>
            <person name="Stielow B."/>
            <person name="Szollosi G."/>
            <person name="Zifcakova L."/>
            <person name="Stursova M."/>
            <person name="Spatafora J.W."/>
            <person name="Tedersoo L."/>
            <person name="Vaario L.-M."/>
            <person name="Yamada A."/>
            <person name="Yan M."/>
            <person name="Wang P."/>
            <person name="Xu J."/>
            <person name="Bruns T."/>
            <person name="Baldrian P."/>
            <person name="Vilgalys R."/>
            <person name="Henrissat B."/>
            <person name="Grigoriev I.V."/>
            <person name="Hibbett D."/>
            <person name="Nagy L.G."/>
            <person name="Martin F.M."/>
        </authorList>
    </citation>
    <scope>NUCLEOTIDE SEQUENCE</scope>
    <source>
        <strain evidence="1">P2</strain>
    </source>
</reference>
<evidence type="ECO:0000313" key="1">
    <source>
        <dbReference type="EMBL" id="KAF9644522.1"/>
    </source>
</evidence>